<dbReference type="NCBIfam" id="TIGR01738">
    <property type="entry name" value="bioH"/>
    <property type="match status" value="1"/>
</dbReference>
<dbReference type="SUPFAM" id="SSF53474">
    <property type="entry name" value="alpha/beta-Hydrolases"/>
    <property type="match status" value="1"/>
</dbReference>
<keyword evidence="4 5" id="KW-0378">Hydrolase</keyword>
<feature type="domain" description="AB hydrolase-1" evidence="6">
    <location>
        <begin position="6"/>
        <end position="235"/>
    </location>
</feature>
<comment type="similarity">
    <text evidence="5">Belongs to the AB hydrolase superfamily. Carboxylesterase BioH family.</text>
</comment>
<keyword evidence="8" id="KW-1185">Reference proteome</keyword>
<comment type="catalytic activity">
    <reaction evidence="5">
        <text>6-carboxyhexanoyl-[ACP] methyl ester + H2O = 6-carboxyhexanoyl-[ACP] + methanol + H(+)</text>
        <dbReference type="Rhea" id="RHEA:42700"/>
        <dbReference type="Rhea" id="RHEA-COMP:9955"/>
        <dbReference type="Rhea" id="RHEA-COMP:10186"/>
        <dbReference type="ChEBI" id="CHEBI:15377"/>
        <dbReference type="ChEBI" id="CHEBI:15378"/>
        <dbReference type="ChEBI" id="CHEBI:17790"/>
        <dbReference type="ChEBI" id="CHEBI:78846"/>
        <dbReference type="ChEBI" id="CHEBI:82735"/>
        <dbReference type="EC" id="3.1.1.85"/>
    </reaction>
</comment>
<evidence type="ECO:0000256" key="3">
    <source>
        <dbReference type="ARBA" id="ARBA00022756"/>
    </source>
</evidence>
<feature type="active site" evidence="5">
    <location>
        <position position="200"/>
    </location>
</feature>
<dbReference type="EMBL" id="JAPJDZ010000031">
    <property type="protein sequence ID" value="MDP5136829.1"/>
    <property type="molecule type" value="Genomic_DNA"/>
</dbReference>
<protein>
    <recommendedName>
        <fullName evidence="5">Pimeloyl-[acyl-carrier protein] methyl ester esterase</fullName>
        <ecNumber evidence="5">3.1.1.85</ecNumber>
    </recommendedName>
    <alternativeName>
        <fullName evidence="5">Biotin synthesis protein BioH</fullName>
    </alternativeName>
    <alternativeName>
        <fullName evidence="5">Carboxylesterase BioH</fullName>
    </alternativeName>
</protein>
<feature type="active site" evidence="5">
    <location>
        <position position="228"/>
    </location>
</feature>
<dbReference type="GO" id="GO:0090499">
    <property type="term" value="F:pimelyl-[acyl-carrier protein] methyl ester esterase activity"/>
    <property type="evidence" value="ECO:0007669"/>
    <property type="project" value="UniProtKB-EC"/>
</dbReference>
<organism evidence="7 8">
    <name type="scientific">Rheinheimera baltica</name>
    <dbReference type="NCBI Taxonomy" id="67576"/>
    <lineage>
        <taxon>Bacteria</taxon>
        <taxon>Pseudomonadati</taxon>
        <taxon>Pseudomonadota</taxon>
        <taxon>Gammaproteobacteria</taxon>
        <taxon>Chromatiales</taxon>
        <taxon>Chromatiaceae</taxon>
        <taxon>Rheinheimera</taxon>
    </lineage>
</organism>
<keyword evidence="2 5" id="KW-0963">Cytoplasm</keyword>
<dbReference type="InterPro" id="IPR000073">
    <property type="entry name" value="AB_hydrolase_1"/>
</dbReference>
<feature type="binding site" evidence="5">
    <location>
        <begin position="136"/>
        <end position="140"/>
    </location>
    <ligand>
        <name>substrate</name>
    </ligand>
</feature>
<feature type="binding site" evidence="5">
    <location>
        <position position="14"/>
    </location>
    <ligand>
        <name>substrate</name>
    </ligand>
</feature>
<dbReference type="PANTHER" id="PTHR43798">
    <property type="entry name" value="MONOACYLGLYCEROL LIPASE"/>
    <property type="match status" value="1"/>
</dbReference>
<reference evidence="7 8" key="1">
    <citation type="submission" date="2022-11" db="EMBL/GenBank/DDBJ databases">
        <title>Viruses from the air-sea interface of a natural surface slick.</title>
        <authorList>
            <person name="Rahlff J."/>
            <person name="Holmfeldt K."/>
        </authorList>
    </citation>
    <scope>NUCLEOTIDE SEQUENCE [LARGE SCALE GENOMIC DNA]</scope>
    <source>
        <strain evidence="7 8">SMS4</strain>
    </source>
</reference>
<dbReference type="EC" id="3.1.1.85" evidence="5"/>
<dbReference type="HAMAP" id="MF_01260">
    <property type="entry name" value="Carboxylester"/>
    <property type="match status" value="1"/>
</dbReference>
<dbReference type="InterPro" id="IPR050266">
    <property type="entry name" value="AB_hydrolase_sf"/>
</dbReference>
<dbReference type="PANTHER" id="PTHR43798:SF31">
    <property type="entry name" value="AB HYDROLASE SUPERFAMILY PROTEIN YCLE"/>
    <property type="match status" value="1"/>
</dbReference>
<dbReference type="Proteomes" id="UP001231109">
    <property type="component" value="Unassembled WGS sequence"/>
</dbReference>
<keyword evidence="1 5" id="KW-0719">Serine esterase</keyword>
<feature type="active site" description="Nucleophile" evidence="5">
    <location>
        <position position="75"/>
    </location>
</feature>
<comment type="subcellular location">
    <subcellularLocation>
        <location evidence="5">Cytoplasm</location>
    </subcellularLocation>
</comment>
<dbReference type="RefSeq" id="WP_305976304.1">
    <property type="nucleotide sequence ID" value="NZ_JAPJDZ010000031.1"/>
</dbReference>
<accession>A0ABT9I0D3</accession>
<evidence type="ECO:0000256" key="4">
    <source>
        <dbReference type="ARBA" id="ARBA00022801"/>
    </source>
</evidence>
<comment type="caution">
    <text evidence="7">The sequence shown here is derived from an EMBL/GenBank/DDBJ whole genome shotgun (WGS) entry which is preliminary data.</text>
</comment>
<evidence type="ECO:0000256" key="5">
    <source>
        <dbReference type="HAMAP-Rule" id="MF_01260"/>
    </source>
</evidence>
<proteinExistence type="inferred from homology"/>
<dbReference type="InterPro" id="IPR010076">
    <property type="entry name" value="BioH"/>
</dbReference>
<keyword evidence="3 5" id="KW-0093">Biotin biosynthesis</keyword>
<evidence type="ECO:0000313" key="8">
    <source>
        <dbReference type="Proteomes" id="UP001231109"/>
    </source>
</evidence>
<comment type="function">
    <text evidence="5">The physiological role of BioH is to remove the methyl group introduced by BioC when the pimeloyl moiety is complete. It allows to synthesize pimeloyl-ACP via the fatty acid synthetic pathway through the hydrolysis of the ester bonds of pimeloyl-ACP esters.</text>
</comment>
<name>A0ABT9I0D3_9GAMM</name>
<sequence length="247" mass="26709">MNSDKPVLVLLHGWGVNQGVWRTIVAGLPDTIKILTPDLPGFGNATAFPSPYSLDAVLDFMAQDFPDNSYVAGWSLGGLLAIALAAKYPRKVKRLALIAASPCFLAQQDWPGMSAAVMQQFALSLKNNLPQTIDRFLAIQAMGSTSARNDTKQLKQAILAYPAPQAEAVEAALQLLSQCDLRAEFSALKQPVAGYFGRLDALVPVSVVEKLKQLQPAAQFDIAGHASHAPFISHPDSFLIWLRSWLG</sequence>
<comment type="subunit">
    <text evidence="5">Monomer.</text>
</comment>
<dbReference type="Pfam" id="PF00561">
    <property type="entry name" value="Abhydrolase_1"/>
    <property type="match status" value="1"/>
</dbReference>
<dbReference type="PRINTS" id="PR00111">
    <property type="entry name" value="ABHYDROLASE"/>
</dbReference>
<feature type="binding site" evidence="5">
    <location>
        <position position="228"/>
    </location>
    <ligand>
        <name>substrate</name>
    </ligand>
</feature>
<dbReference type="InterPro" id="IPR029058">
    <property type="entry name" value="AB_hydrolase_fold"/>
</dbReference>
<feature type="binding site" evidence="5">
    <location>
        <begin position="75"/>
        <end position="76"/>
    </location>
    <ligand>
        <name>substrate</name>
    </ligand>
</feature>
<evidence type="ECO:0000313" key="7">
    <source>
        <dbReference type="EMBL" id="MDP5136829.1"/>
    </source>
</evidence>
<evidence type="ECO:0000256" key="1">
    <source>
        <dbReference type="ARBA" id="ARBA00022487"/>
    </source>
</evidence>
<evidence type="ECO:0000259" key="6">
    <source>
        <dbReference type="Pfam" id="PF00561"/>
    </source>
</evidence>
<dbReference type="Gene3D" id="3.40.50.1820">
    <property type="entry name" value="alpha/beta hydrolase"/>
    <property type="match status" value="1"/>
</dbReference>
<comment type="pathway">
    <text evidence="5">Cofactor biosynthesis; biotin biosynthesis.</text>
</comment>
<evidence type="ECO:0000256" key="2">
    <source>
        <dbReference type="ARBA" id="ARBA00022490"/>
    </source>
</evidence>
<gene>
    <name evidence="5 7" type="primary">bioH</name>
    <name evidence="7" type="ORF">ORJ04_12800</name>
</gene>